<name>A0ABV0AA40_9FLAO</name>
<comment type="similarity">
    <text evidence="1 3">Belongs to the thiolase-like superfamily. Beta-ketoacyl-ACP synthases family.</text>
</comment>
<dbReference type="Pfam" id="PF02801">
    <property type="entry name" value="Ketoacyl-synt_C"/>
    <property type="match status" value="1"/>
</dbReference>
<dbReference type="PANTHER" id="PTHR11712">
    <property type="entry name" value="POLYKETIDE SYNTHASE-RELATED"/>
    <property type="match status" value="1"/>
</dbReference>
<dbReference type="PROSITE" id="PS52004">
    <property type="entry name" value="KS3_2"/>
    <property type="match status" value="1"/>
</dbReference>
<evidence type="ECO:0000313" key="6">
    <source>
        <dbReference type="Proteomes" id="UP001416393"/>
    </source>
</evidence>
<dbReference type="Gene3D" id="3.40.47.10">
    <property type="match status" value="1"/>
</dbReference>
<dbReference type="PANTHER" id="PTHR11712:SF336">
    <property type="entry name" value="3-OXOACYL-[ACYL-CARRIER-PROTEIN] SYNTHASE, MITOCHONDRIAL"/>
    <property type="match status" value="1"/>
</dbReference>
<keyword evidence="2 3" id="KW-0808">Transferase</keyword>
<dbReference type="InterPro" id="IPR016039">
    <property type="entry name" value="Thiolase-like"/>
</dbReference>
<dbReference type="InterPro" id="IPR000794">
    <property type="entry name" value="Beta-ketoacyl_synthase"/>
</dbReference>
<proteinExistence type="inferred from homology"/>
<dbReference type="Proteomes" id="UP001416393">
    <property type="component" value="Unassembled WGS sequence"/>
</dbReference>
<sequence length="405" mass="44043">MHKPISITAIASISPLGTSLSEAWNSYKNPQHHISEKTFQNITALVSQIPVSAKQAIETLKQSDNKYKSLDDTVLYAIYASRQAVKNAGWKGSDNFGINIGSSRGATQLFESYYDDFLKNNKAQTLSSPTTTLGNISSWVAHDLQTEGPEISHSITCSTALHAMLNGIAWINSGMCTKFLVGGSEAPLTAFTIAQMKALKVYAKTPSLLERNREVSKGLDYARPDNSNYFPCRALDLDKTKNSMVLGEGASMACLETGETKNALATIKGFGYATEILEHNISISSDAVCFQKSMQMALKNTNPDDVDVIVMHAPGTIKGDLSEYNAINKIFSNKTPALTTNKWKVGHSFGASGMLSIEMAVLMLKHQEFIGVPYLEKYKTPHQIKNILINAVGFGGNAVSILLSK</sequence>
<feature type="domain" description="Ketosynthase family 3 (KS3)" evidence="4">
    <location>
        <begin position="2"/>
        <end position="405"/>
    </location>
</feature>
<dbReference type="RefSeq" id="WP_346241751.1">
    <property type="nucleotide sequence ID" value="NZ_JAZHYP010000003.1"/>
</dbReference>
<reference evidence="5 6" key="1">
    <citation type="submission" date="2024-01" db="EMBL/GenBank/DDBJ databases">
        <title>Mariniflexile litorale sp. nov., isolated from the shallow sediments of the Sea of Japan.</title>
        <authorList>
            <person name="Romanenko L."/>
            <person name="Bystritskaya E."/>
            <person name="Isaeva M."/>
        </authorList>
    </citation>
    <scope>NUCLEOTIDE SEQUENCE [LARGE SCALE GENOMIC DNA]</scope>
    <source>
        <strain evidence="5 6">KCTC 32427</strain>
    </source>
</reference>
<gene>
    <name evidence="5" type="ORF">VP395_09510</name>
</gene>
<dbReference type="InterPro" id="IPR020841">
    <property type="entry name" value="PKS_Beta-ketoAc_synthase_dom"/>
</dbReference>
<evidence type="ECO:0000256" key="2">
    <source>
        <dbReference type="ARBA" id="ARBA00022679"/>
    </source>
</evidence>
<evidence type="ECO:0000313" key="5">
    <source>
        <dbReference type="EMBL" id="MEN3323963.1"/>
    </source>
</evidence>
<dbReference type="SUPFAM" id="SSF53901">
    <property type="entry name" value="Thiolase-like"/>
    <property type="match status" value="1"/>
</dbReference>
<evidence type="ECO:0000256" key="1">
    <source>
        <dbReference type="ARBA" id="ARBA00008467"/>
    </source>
</evidence>
<evidence type="ECO:0000259" key="4">
    <source>
        <dbReference type="PROSITE" id="PS52004"/>
    </source>
</evidence>
<dbReference type="Pfam" id="PF00109">
    <property type="entry name" value="ketoacyl-synt"/>
    <property type="match status" value="1"/>
</dbReference>
<dbReference type="InterPro" id="IPR014031">
    <property type="entry name" value="Ketoacyl_synth_C"/>
</dbReference>
<accession>A0ABV0AA40</accession>
<organism evidence="5 6">
    <name type="scientific">Mariniflexile soesokkakense</name>
    <dbReference type="NCBI Taxonomy" id="1343160"/>
    <lineage>
        <taxon>Bacteria</taxon>
        <taxon>Pseudomonadati</taxon>
        <taxon>Bacteroidota</taxon>
        <taxon>Flavobacteriia</taxon>
        <taxon>Flavobacteriales</taxon>
        <taxon>Flavobacteriaceae</taxon>
        <taxon>Mariniflexile</taxon>
    </lineage>
</organism>
<comment type="caution">
    <text evidence="5">The sequence shown here is derived from an EMBL/GenBank/DDBJ whole genome shotgun (WGS) entry which is preliminary data.</text>
</comment>
<evidence type="ECO:0000256" key="3">
    <source>
        <dbReference type="RuleBase" id="RU003694"/>
    </source>
</evidence>
<keyword evidence="6" id="KW-1185">Reference proteome</keyword>
<protein>
    <submittedName>
        <fullName evidence="5">Beta-ketoacyl synthase N-terminal-like domain-containing protein</fullName>
    </submittedName>
</protein>
<dbReference type="EMBL" id="JAZHYP010000003">
    <property type="protein sequence ID" value="MEN3323963.1"/>
    <property type="molecule type" value="Genomic_DNA"/>
</dbReference>
<dbReference type="InterPro" id="IPR014030">
    <property type="entry name" value="Ketoacyl_synth_N"/>
</dbReference>